<dbReference type="HOGENOM" id="CLU_005122_7_1_9"/>
<feature type="domain" description="Helicase C-terminal" evidence="17">
    <location>
        <begin position="472"/>
        <end position="637"/>
    </location>
</feature>
<evidence type="ECO:0000313" key="18">
    <source>
        <dbReference type="EMBL" id="EEW96661.1"/>
    </source>
</evidence>
<reference evidence="18" key="1">
    <citation type="submission" date="2009-09" db="EMBL/GenBank/DDBJ databases">
        <authorList>
            <person name="Weinstock G."/>
            <person name="Sodergren E."/>
            <person name="Clifton S."/>
            <person name="Fulton L."/>
            <person name="Fulton B."/>
            <person name="Courtney L."/>
            <person name="Fronick C."/>
            <person name="Harrison M."/>
            <person name="Strong C."/>
            <person name="Farmer C."/>
            <person name="Delahaunty K."/>
            <person name="Markovic C."/>
            <person name="Hall O."/>
            <person name="Minx P."/>
            <person name="Tomlinson C."/>
            <person name="Mitreva M."/>
            <person name="Nelson J."/>
            <person name="Hou S."/>
            <person name="Wollam A."/>
            <person name="Pepin K.H."/>
            <person name="Johnson M."/>
            <person name="Bhonagiri V."/>
            <person name="Nash W.E."/>
            <person name="Warren W."/>
            <person name="Chinwalla A."/>
            <person name="Mardis E.R."/>
            <person name="Wilson R.K."/>
        </authorList>
    </citation>
    <scope>NUCLEOTIDE SEQUENCE [LARGE SCALE GENOMIC DNA]</scope>
    <source>
        <strain evidence="18">DSM 15470</strain>
    </source>
</reference>
<evidence type="ECO:0000256" key="7">
    <source>
        <dbReference type="ARBA" id="ARBA00022840"/>
    </source>
</evidence>
<sequence length="697" mass="79059">MLLSRFIIKEMMHFEMGCFMNLSDAVTVVKGVGMRMKEKLERLGIKTVEDLISYYPRRYEDWTRITPMADLSYEMETAVYGTVVEIREVHPRRNLSILTVTLVDGTGAVNLVYFNQPWKKEQFAYGSNILAYGKIEYNYRKWQISNADTEAVAAEELHAFKKLVPVYPLTEGIRASQMRAMIRFAIDHAEGIRENLPADVLVREHLMGRMAAIRGMHDPAGWEEQRAARRRTAFEELFFMQAGIQLLRKRRETDNVGIKCMPSGNLVHEVMKKFPFALTEGQKSVFRDIEDSMEGIVPMQRLVQGDVGSGKTAIAILALTKIVENGYQGALMAPTEVLAAQHFKTFQQVFKGMPVKTAYLSGHTKAAERKEILEQLKDGSIHILIGTHALIEENVVFSALGLVITDEQHRFGVKQRQALESKGKSPHVLIMTATPIPRTMALSVYGDLDVSFIKGMPPGRHPVKTYVVGSHMLQRIFRFMKKEMESGHQAYVVCPLVEQSEKQDLAAAVSVYENLRDHVFPQFGVGLVHGRMKNAEKEQVMEDFRKGKFKLLVATSVIEVGVNVPDATVMFVYGADRFGLSQLHQLRGRVGRGKEQAYCVLYTDNQNETTQLRMKLMCEIRDGALLAEKDLLLRGAGEFFGYHQHGMPDLKAADIVRDLPLLELAKHDAKEAVDKGLDFKEELRHRFGGQFFERIYY</sequence>
<dbReference type="GO" id="GO:0016887">
    <property type="term" value="F:ATP hydrolysis activity"/>
    <property type="evidence" value="ECO:0007669"/>
    <property type="project" value="RHEA"/>
</dbReference>
<dbReference type="InterPro" id="IPR004609">
    <property type="entry name" value="ATP-dep_DNA_helicase_RecG"/>
</dbReference>
<dbReference type="PANTHER" id="PTHR47964:SF1">
    <property type="entry name" value="ATP-DEPENDENT DNA HELICASE HOMOLOG RECG, CHLOROPLASTIC"/>
    <property type="match status" value="1"/>
</dbReference>
<evidence type="ECO:0000259" key="16">
    <source>
        <dbReference type="PROSITE" id="PS51192"/>
    </source>
</evidence>
<keyword evidence="7 15" id="KW-0067">ATP-binding</keyword>
<proteinExistence type="inferred from homology"/>
<dbReference type="InterPro" id="IPR045562">
    <property type="entry name" value="RecG_dom3_C"/>
</dbReference>
<dbReference type="PROSITE" id="PS51194">
    <property type="entry name" value="HELICASE_CTER"/>
    <property type="match status" value="1"/>
</dbReference>
<keyword evidence="3 15" id="KW-0547">Nucleotide-binding</keyword>
<keyword evidence="19" id="KW-1185">Reference proteome</keyword>
<dbReference type="SMART" id="SM00490">
    <property type="entry name" value="HELICc"/>
    <property type="match status" value="1"/>
</dbReference>
<dbReference type="InterPro" id="IPR047112">
    <property type="entry name" value="RecG/Mfd"/>
</dbReference>
<organism evidence="18 19">
    <name type="scientific">Dialister invisus DSM 15470</name>
    <dbReference type="NCBI Taxonomy" id="592028"/>
    <lineage>
        <taxon>Bacteria</taxon>
        <taxon>Bacillati</taxon>
        <taxon>Bacillota</taxon>
        <taxon>Negativicutes</taxon>
        <taxon>Veillonellales</taxon>
        <taxon>Veillonellaceae</taxon>
        <taxon>Dialister</taxon>
    </lineage>
</organism>
<dbReference type="NCBIfam" id="NF008165">
    <property type="entry name" value="PRK10917.1-3"/>
    <property type="match status" value="1"/>
</dbReference>
<dbReference type="GO" id="GO:0006310">
    <property type="term" value="P:DNA recombination"/>
    <property type="evidence" value="ECO:0007669"/>
    <property type="project" value="UniProtKB-UniRule"/>
</dbReference>
<dbReference type="Pfam" id="PF00270">
    <property type="entry name" value="DEAD"/>
    <property type="match status" value="1"/>
</dbReference>
<keyword evidence="11" id="KW-0413">Isomerase</keyword>
<dbReference type="Pfam" id="PF00271">
    <property type="entry name" value="Helicase_C"/>
    <property type="match status" value="1"/>
</dbReference>
<evidence type="ECO:0000256" key="14">
    <source>
        <dbReference type="ARBA" id="ARBA00048988"/>
    </source>
</evidence>
<evidence type="ECO:0000256" key="15">
    <source>
        <dbReference type="RuleBase" id="RU363016"/>
    </source>
</evidence>
<dbReference type="InterPro" id="IPR033454">
    <property type="entry name" value="RecG_wedge"/>
</dbReference>
<name>C9LM75_9FIRM</name>
<dbReference type="GO" id="GO:0006281">
    <property type="term" value="P:DNA repair"/>
    <property type="evidence" value="ECO:0007669"/>
    <property type="project" value="UniProtKB-UniRule"/>
</dbReference>
<dbReference type="GO" id="GO:0043138">
    <property type="term" value="F:3'-5' DNA helicase activity"/>
    <property type="evidence" value="ECO:0007669"/>
    <property type="project" value="UniProtKB-EC"/>
</dbReference>
<dbReference type="eggNOG" id="COG1200">
    <property type="taxonomic scope" value="Bacteria"/>
</dbReference>
<comment type="caution">
    <text evidence="18">The sequence shown here is derived from an EMBL/GenBank/DDBJ whole genome shotgun (WGS) entry which is preliminary data.</text>
</comment>
<dbReference type="PANTHER" id="PTHR47964">
    <property type="entry name" value="ATP-DEPENDENT DNA HELICASE HOMOLOG RECG, CHLOROPLASTIC"/>
    <property type="match status" value="1"/>
</dbReference>
<evidence type="ECO:0000256" key="6">
    <source>
        <dbReference type="ARBA" id="ARBA00022806"/>
    </source>
</evidence>
<evidence type="ECO:0000313" key="19">
    <source>
        <dbReference type="Proteomes" id="UP000004736"/>
    </source>
</evidence>
<keyword evidence="9 15" id="KW-0233">DNA recombination</keyword>
<dbReference type="Gene3D" id="2.40.50.140">
    <property type="entry name" value="Nucleic acid-binding proteins"/>
    <property type="match status" value="1"/>
</dbReference>
<keyword evidence="8" id="KW-0238">DNA-binding</keyword>
<dbReference type="NCBIfam" id="TIGR00643">
    <property type="entry name" value="recG"/>
    <property type="match status" value="1"/>
</dbReference>
<protein>
    <recommendedName>
        <fullName evidence="2 15">ATP-dependent DNA helicase RecG</fullName>
        <ecNumber evidence="13 15">5.6.2.4</ecNumber>
    </recommendedName>
</protein>
<evidence type="ECO:0000256" key="4">
    <source>
        <dbReference type="ARBA" id="ARBA00022763"/>
    </source>
</evidence>
<dbReference type="InterPro" id="IPR014001">
    <property type="entry name" value="Helicase_ATP-bd"/>
</dbReference>
<evidence type="ECO:0000256" key="1">
    <source>
        <dbReference type="ARBA" id="ARBA00007504"/>
    </source>
</evidence>
<keyword evidence="6 15" id="KW-0347">Helicase</keyword>
<dbReference type="InterPro" id="IPR012340">
    <property type="entry name" value="NA-bd_OB-fold"/>
</dbReference>
<dbReference type="EMBL" id="ACIM02000001">
    <property type="protein sequence ID" value="EEW96661.1"/>
    <property type="molecule type" value="Genomic_DNA"/>
</dbReference>
<comment type="catalytic activity">
    <reaction evidence="12 15">
        <text>Couples ATP hydrolysis with the unwinding of duplex DNA by translocating in the 3'-5' direction.</text>
        <dbReference type="EC" id="5.6.2.4"/>
    </reaction>
</comment>
<dbReference type="SUPFAM" id="SSF52540">
    <property type="entry name" value="P-loop containing nucleoside triphosphate hydrolases"/>
    <property type="match status" value="1"/>
</dbReference>
<keyword evidence="5 15" id="KW-0378">Hydrolase</keyword>
<keyword evidence="10 15" id="KW-0234">DNA repair</keyword>
<dbReference type="Proteomes" id="UP000004736">
    <property type="component" value="Unassembled WGS sequence"/>
</dbReference>
<dbReference type="AlphaFoldDB" id="C9LM75"/>
<evidence type="ECO:0000256" key="2">
    <source>
        <dbReference type="ARBA" id="ARBA00017846"/>
    </source>
</evidence>
<evidence type="ECO:0000256" key="8">
    <source>
        <dbReference type="ARBA" id="ARBA00023125"/>
    </source>
</evidence>
<dbReference type="GO" id="GO:0005524">
    <property type="term" value="F:ATP binding"/>
    <property type="evidence" value="ECO:0007669"/>
    <property type="project" value="UniProtKB-KW"/>
</dbReference>
<evidence type="ECO:0000256" key="9">
    <source>
        <dbReference type="ARBA" id="ARBA00023172"/>
    </source>
</evidence>
<dbReference type="SMART" id="SM00487">
    <property type="entry name" value="DEXDc"/>
    <property type="match status" value="1"/>
</dbReference>
<dbReference type="STRING" id="592028.GCWU000321_00612"/>
<dbReference type="SUPFAM" id="SSF50249">
    <property type="entry name" value="Nucleic acid-binding proteins"/>
    <property type="match status" value="1"/>
</dbReference>
<dbReference type="CDD" id="cd17992">
    <property type="entry name" value="DEXHc_RecG"/>
    <property type="match status" value="1"/>
</dbReference>
<evidence type="ECO:0000256" key="3">
    <source>
        <dbReference type="ARBA" id="ARBA00022741"/>
    </source>
</evidence>
<evidence type="ECO:0000256" key="13">
    <source>
        <dbReference type="ARBA" id="ARBA00034808"/>
    </source>
</evidence>
<dbReference type="NCBIfam" id="NF008168">
    <property type="entry name" value="PRK10917.2-2"/>
    <property type="match status" value="1"/>
</dbReference>
<dbReference type="EC" id="5.6.2.4" evidence="13 15"/>
<dbReference type="Pfam" id="PF19833">
    <property type="entry name" value="RecG_dom3_C"/>
    <property type="match status" value="1"/>
</dbReference>
<dbReference type="InterPro" id="IPR001650">
    <property type="entry name" value="Helicase_C-like"/>
</dbReference>
<gene>
    <name evidence="18" type="primary">recG</name>
    <name evidence="18" type="ORF">GCWU000321_00612</name>
</gene>
<dbReference type="InterPro" id="IPR027417">
    <property type="entry name" value="P-loop_NTPase"/>
</dbReference>
<comment type="function">
    <text evidence="15">Plays a critical role in recombination and DNA repair. Helps process Holliday junction intermediates to mature products by catalyzing branch migration. Has replication fork regression activity, unwinds stalled or blocked replication forks to make a HJ that can be resolved. Has a DNA unwinding activity characteristic of a DNA helicase with 3'-5' polarity.</text>
</comment>
<dbReference type="Pfam" id="PF17191">
    <property type="entry name" value="RecG_wedge"/>
    <property type="match status" value="1"/>
</dbReference>
<evidence type="ECO:0000256" key="10">
    <source>
        <dbReference type="ARBA" id="ARBA00023204"/>
    </source>
</evidence>
<dbReference type="Gene3D" id="3.40.50.300">
    <property type="entry name" value="P-loop containing nucleotide triphosphate hydrolases"/>
    <property type="match status" value="2"/>
</dbReference>
<accession>C9LM75</accession>
<dbReference type="InterPro" id="IPR011545">
    <property type="entry name" value="DEAD/DEAH_box_helicase_dom"/>
</dbReference>
<evidence type="ECO:0000256" key="5">
    <source>
        <dbReference type="ARBA" id="ARBA00022801"/>
    </source>
</evidence>
<feature type="domain" description="Helicase ATP-binding" evidence="16">
    <location>
        <begin position="292"/>
        <end position="453"/>
    </location>
</feature>
<comment type="catalytic activity">
    <reaction evidence="14 15">
        <text>ATP + H2O = ADP + phosphate + H(+)</text>
        <dbReference type="Rhea" id="RHEA:13065"/>
        <dbReference type="ChEBI" id="CHEBI:15377"/>
        <dbReference type="ChEBI" id="CHEBI:15378"/>
        <dbReference type="ChEBI" id="CHEBI:30616"/>
        <dbReference type="ChEBI" id="CHEBI:43474"/>
        <dbReference type="ChEBI" id="CHEBI:456216"/>
        <dbReference type="EC" id="5.6.2.4"/>
    </reaction>
</comment>
<dbReference type="CDD" id="cd04488">
    <property type="entry name" value="RecG_wedge_OBF"/>
    <property type="match status" value="1"/>
</dbReference>
<dbReference type="GO" id="GO:0003677">
    <property type="term" value="F:DNA binding"/>
    <property type="evidence" value="ECO:0007669"/>
    <property type="project" value="UniProtKB-KW"/>
</dbReference>
<keyword evidence="4 15" id="KW-0227">DNA damage</keyword>
<evidence type="ECO:0000259" key="17">
    <source>
        <dbReference type="PROSITE" id="PS51194"/>
    </source>
</evidence>
<evidence type="ECO:0000256" key="12">
    <source>
        <dbReference type="ARBA" id="ARBA00034617"/>
    </source>
</evidence>
<dbReference type="PROSITE" id="PS51192">
    <property type="entry name" value="HELICASE_ATP_BIND_1"/>
    <property type="match status" value="1"/>
</dbReference>
<evidence type="ECO:0000256" key="11">
    <source>
        <dbReference type="ARBA" id="ARBA00023235"/>
    </source>
</evidence>
<comment type="similarity">
    <text evidence="1 15">Belongs to the helicase family. RecG subfamily.</text>
</comment>